<gene>
    <name evidence="1" type="ORF">BJ508DRAFT_217003</name>
</gene>
<evidence type="ECO:0000313" key="2">
    <source>
        <dbReference type="Proteomes" id="UP000275078"/>
    </source>
</evidence>
<name>A0A3N4HJW4_ASCIM</name>
<evidence type="ECO:0000313" key="1">
    <source>
        <dbReference type="EMBL" id="RPA72451.1"/>
    </source>
</evidence>
<dbReference type="OrthoDB" id="88410at2759"/>
<dbReference type="AlphaFoldDB" id="A0A3N4HJW4"/>
<keyword evidence="2" id="KW-1185">Reference proteome</keyword>
<proteinExistence type="predicted"/>
<accession>A0A3N4HJW4</accession>
<organism evidence="1 2">
    <name type="scientific">Ascobolus immersus RN42</name>
    <dbReference type="NCBI Taxonomy" id="1160509"/>
    <lineage>
        <taxon>Eukaryota</taxon>
        <taxon>Fungi</taxon>
        <taxon>Dikarya</taxon>
        <taxon>Ascomycota</taxon>
        <taxon>Pezizomycotina</taxon>
        <taxon>Pezizomycetes</taxon>
        <taxon>Pezizales</taxon>
        <taxon>Ascobolaceae</taxon>
        <taxon>Ascobolus</taxon>
    </lineage>
</organism>
<dbReference type="PANTHER" id="PTHR34724:SF2">
    <property type="entry name" value="OS12G0596101 PROTEIN"/>
    <property type="match status" value="1"/>
</dbReference>
<sequence length="56" mass="5991">MCKPATCSTCHKKTWMGCGAHIPSVMDSVPEDEWCTCEKPAGSKYPPSASGSCRIV</sequence>
<dbReference type="PANTHER" id="PTHR34724">
    <property type="entry name" value="OS12G0596101 PROTEIN"/>
    <property type="match status" value="1"/>
</dbReference>
<protein>
    <submittedName>
        <fullName evidence="1">Uncharacterized protein</fullName>
    </submittedName>
</protein>
<dbReference type="EMBL" id="ML119861">
    <property type="protein sequence ID" value="RPA72451.1"/>
    <property type="molecule type" value="Genomic_DNA"/>
</dbReference>
<reference evidence="1 2" key="1">
    <citation type="journal article" date="2018" name="Nat. Ecol. Evol.">
        <title>Pezizomycetes genomes reveal the molecular basis of ectomycorrhizal truffle lifestyle.</title>
        <authorList>
            <person name="Murat C."/>
            <person name="Payen T."/>
            <person name="Noel B."/>
            <person name="Kuo A."/>
            <person name="Morin E."/>
            <person name="Chen J."/>
            <person name="Kohler A."/>
            <person name="Krizsan K."/>
            <person name="Balestrini R."/>
            <person name="Da Silva C."/>
            <person name="Montanini B."/>
            <person name="Hainaut M."/>
            <person name="Levati E."/>
            <person name="Barry K.W."/>
            <person name="Belfiori B."/>
            <person name="Cichocki N."/>
            <person name="Clum A."/>
            <person name="Dockter R.B."/>
            <person name="Fauchery L."/>
            <person name="Guy J."/>
            <person name="Iotti M."/>
            <person name="Le Tacon F."/>
            <person name="Lindquist E.A."/>
            <person name="Lipzen A."/>
            <person name="Malagnac F."/>
            <person name="Mello A."/>
            <person name="Molinier V."/>
            <person name="Miyauchi S."/>
            <person name="Poulain J."/>
            <person name="Riccioni C."/>
            <person name="Rubini A."/>
            <person name="Sitrit Y."/>
            <person name="Splivallo R."/>
            <person name="Traeger S."/>
            <person name="Wang M."/>
            <person name="Zifcakova L."/>
            <person name="Wipf D."/>
            <person name="Zambonelli A."/>
            <person name="Paolocci F."/>
            <person name="Nowrousian M."/>
            <person name="Ottonello S."/>
            <person name="Baldrian P."/>
            <person name="Spatafora J.W."/>
            <person name="Henrissat B."/>
            <person name="Nagy L.G."/>
            <person name="Aury J.M."/>
            <person name="Wincker P."/>
            <person name="Grigoriev I.V."/>
            <person name="Bonfante P."/>
            <person name="Martin F.M."/>
        </authorList>
    </citation>
    <scope>NUCLEOTIDE SEQUENCE [LARGE SCALE GENOMIC DNA]</scope>
    <source>
        <strain evidence="1 2">RN42</strain>
    </source>
</reference>
<dbReference type="Proteomes" id="UP000275078">
    <property type="component" value="Unassembled WGS sequence"/>
</dbReference>